<organism evidence="2 3">
    <name type="scientific">Rotaria socialis</name>
    <dbReference type="NCBI Taxonomy" id="392032"/>
    <lineage>
        <taxon>Eukaryota</taxon>
        <taxon>Metazoa</taxon>
        <taxon>Spiralia</taxon>
        <taxon>Gnathifera</taxon>
        <taxon>Rotifera</taxon>
        <taxon>Eurotatoria</taxon>
        <taxon>Bdelloidea</taxon>
        <taxon>Philodinida</taxon>
        <taxon>Philodinidae</taxon>
        <taxon>Rotaria</taxon>
    </lineage>
</organism>
<dbReference type="EMBL" id="CAJOBR010044129">
    <property type="protein sequence ID" value="CAF5033780.1"/>
    <property type="molecule type" value="Genomic_DNA"/>
</dbReference>
<evidence type="ECO:0000313" key="3">
    <source>
        <dbReference type="Proteomes" id="UP000663848"/>
    </source>
</evidence>
<dbReference type="InterPro" id="IPR036770">
    <property type="entry name" value="Ankyrin_rpt-contain_sf"/>
</dbReference>
<evidence type="ECO:0000256" key="1">
    <source>
        <dbReference type="PROSITE-ProRule" id="PRU00023"/>
    </source>
</evidence>
<sequence>AAVTQSNTEMVQCLLELNANPDAIDFSGRTPLMHAAESGQVTALELLREADANPTIQDFEGRGKKT</sequence>
<dbReference type="SMART" id="SM00248">
    <property type="entry name" value="ANK"/>
    <property type="match status" value="1"/>
</dbReference>
<protein>
    <submittedName>
        <fullName evidence="2">Uncharacterized protein</fullName>
    </submittedName>
</protein>
<feature type="repeat" description="ANK" evidence="1">
    <location>
        <begin position="27"/>
        <end position="59"/>
    </location>
</feature>
<dbReference type="SUPFAM" id="SSF48403">
    <property type="entry name" value="Ankyrin repeat"/>
    <property type="match status" value="1"/>
</dbReference>
<accession>A0A822C8S9</accession>
<dbReference type="InterPro" id="IPR002110">
    <property type="entry name" value="Ankyrin_rpt"/>
</dbReference>
<keyword evidence="1" id="KW-0040">ANK repeat</keyword>
<dbReference type="Proteomes" id="UP000663848">
    <property type="component" value="Unassembled WGS sequence"/>
</dbReference>
<feature type="non-terminal residue" evidence="2">
    <location>
        <position position="1"/>
    </location>
</feature>
<dbReference type="Pfam" id="PF12796">
    <property type="entry name" value="Ank_2"/>
    <property type="match status" value="1"/>
</dbReference>
<dbReference type="AlphaFoldDB" id="A0A822C8S9"/>
<dbReference type="PROSITE" id="PS50088">
    <property type="entry name" value="ANK_REPEAT"/>
    <property type="match status" value="1"/>
</dbReference>
<dbReference type="PROSITE" id="PS50297">
    <property type="entry name" value="ANK_REP_REGION"/>
    <property type="match status" value="1"/>
</dbReference>
<reference evidence="2" key="1">
    <citation type="submission" date="2021-02" db="EMBL/GenBank/DDBJ databases">
        <authorList>
            <person name="Nowell W R."/>
        </authorList>
    </citation>
    <scope>NUCLEOTIDE SEQUENCE</scope>
</reference>
<evidence type="ECO:0000313" key="2">
    <source>
        <dbReference type="EMBL" id="CAF5033780.1"/>
    </source>
</evidence>
<name>A0A822C8S9_9BILA</name>
<dbReference type="Gene3D" id="1.25.40.20">
    <property type="entry name" value="Ankyrin repeat-containing domain"/>
    <property type="match status" value="1"/>
</dbReference>
<proteinExistence type="predicted"/>
<comment type="caution">
    <text evidence="2">The sequence shown here is derived from an EMBL/GenBank/DDBJ whole genome shotgun (WGS) entry which is preliminary data.</text>
</comment>
<gene>
    <name evidence="2" type="ORF">QYT958_LOCUS40858</name>
</gene>